<proteinExistence type="predicted"/>
<dbReference type="AlphaFoldDB" id="V3ZTM5"/>
<evidence type="ECO:0000259" key="2">
    <source>
        <dbReference type="PROSITE" id="PS01186"/>
    </source>
</evidence>
<organism evidence="3 4">
    <name type="scientific">Lottia gigantea</name>
    <name type="common">Giant owl limpet</name>
    <dbReference type="NCBI Taxonomy" id="225164"/>
    <lineage>
        <taxon>Eukaryota</taxon>
        <taxon>Metazoa</taxon>
        <taxon>Spiralia</taxon>
        <taxon>Lophotrochozoa</taxon>
        <taxon>Mollusca</taxon>
        <taxon>Gastropoda</taxon>
        <taxon>Patellogastropoda</taxon>
        <taxon>Lottioidea</taxon>
        <taxon>Lottiidae</taxon>
        <taxon>Lottia</taxon>
    </lineage>
</organism>
<sequence length="605" mass="68686">MERLNSLVVVLLLPLLCFFHQYRLESVIFSQMINFADIPKDMEKIYHGTKPSLISCGIHCLKFPRAFSFVVCRDSNNTIDCYCTAVTDFYHSSTDKSCSVFTKPKCKNDGYFDGRVCNCKDGFIGSMCEIEVNSSSCQNENVRIVDPMTTAALQDVLRGKGTLKQQVHVDNLDIIYNTFFFSTSDHGGISESIEHLEIDIRNRSNSEVYRTHRMFMVSNEMATLRLGFGTANVMEMATETSNVQLKGLINERIGFTNIVCLDVKNGQVVSGSAKDCFRGVLKGFAPTFAEYSHHRVDSVQLKNNELFFKLMSKMVRRESKTEYASYPAQSGHHRINSRGISSHIYWNINTNSLSKWINFELPNYIIYLDTTWHLAYSNDLFGNPNYGFLAYLYDSVVGGKRVRVAVDGRIYSVSNTHLNHEHITVCVTDVYNEEAWTQQRPVQIRQEVSTDGDYRLCSFQSESDLETSSSSGLDKVTWFVENRCWKEIIKFGYDKTVVSGTVQELFQVASSGKSLRIVVASSSTKLEIIDVNIVYLFNGSRVVLDSGSFGIIDQTNGRDLTCLQKSYSFYSDGMLEYSIWPASRSSPVLRLYVSSYTYIKVLSEY</sequence>
<dbReference type="RefSeq" id="XP_009063385.1">
    <property type="nucleotide sequence ID" value="XM_009065137.1"/>
</dbReference>
<dbReference type="GeneID" id="20240664"/>
<name>V3ZTM5_LOTGI</name>
<feature type="chain" id="PRO_5004718028" description="EGF-like domain-containing protein" evidence="1">
    <location>
        <begin position="25"/>
        <end position="605"/>
    </location>
</feature>
<dbReference type="PROSITE" id="PS01186">
    <property type="entry name" value="EGF_2"/>
    <property type="match status" value="1"/>
</dbReference>
<reference evidence="3 4" key="1">
    <citation type="journal article" date="2013" name="Nature">
        <title>Insights into bilaterian evolution from three spiralian genomes.</title>
        <authorList>
            <person name="Simakov O."/>
            <person name="Marletaz F."/>
            <person name="Cho S.J."/>
            <person name="Edsinger-Gonzales E."/>
            <person name="Havlak P."/>
            <person name="Hellsten U."/>
            <person name="Kuo D.H."/>
            <person name="Larsson T."/>
            <person name="Lv J."/>
            <person name="Arendt D."/>
            <person name="Savage R."/>
            <person name="Osoegawa K."/>
            <person name="de Jong P."/>
            <person name="Grimwood J."/>
            <person name="Chapman J.A."/>
            <person name="Shapiro H."/>
            <person name="Aerts A."/>
            <person name="Otillar R.P."/>
            <person name="Terry A.Y."/>
            <person name="Boore J.L."/>
            <person name="Grigoriev I.V."/>
            <person name="Lindberg D.R."/>
            <person name="Seaver E.C."/>
            <person name="Weisblat D.A."/>
            <person name="Putnam N.H."/>
            <person name="Rokhsar D.S."/>
        </authorList>
    </citation>
    <scope>NUCLEOTIDE SEQUENCE [LARGE SCALE GENOMIC DNA]</scope>
</reference>
<evidence type="ECO:0000313" key="4">
    <source>
        <dbReference type="Proteomes" id="UP000030746"/>
    </source>
</evidence>
<protein>
    <recommendedName>
        <fullName evidence="2">EGF-like domain-containing protein</fullName>
    </recommendedName>
</protein>
<dbReference type="OMA" id="ITASWYV"/>
<dbReference type="Proteomes" id="UP000030746">
    <property type="component" value="Unassembled WGS sequence"/>
</dbReference>
<keyword evidence="4" id="KW-1185">Reference proteome</keyword>
<accession>V3ZTM5</accession>
<dbReference type="KEGG" id="lgi:LOTGIDRAFT_167633"/>
<dbReference type="HOGENOM" id="CLU_031585_0_0_1"/>
<evidence type="ECO:0000313" key="3">
    <source>
        <dbReference type="EMBL" id="ESO85880.1"/>
    </source>
</evidence>
<feature type="domain" description="EGF-like" evidence="2">
    <location>
        <begin position="117"/>
        <end position="128"/>
    </location>
</feature>
<feature type="signal peptide" evidence="1">
    <location>
        <begin position="1"/>
        <end position="24"/>
    </location>
</feature>
<dbReference type="CTD" id="20240664"/>
<gene>
    <name evidence="3" type="ORF">LOTGIDRAFT_167633</name>
</gene>
<dbReference type="EMBL" id="KB203219">
    <property type="protein sequence ID" value="ESO85880.1"/>
    <property type="molecule type" value="Genomic_DNA"/>
</dbReference>
<evidence type="ECO:0000256" key="1">
    <source>
        <dbReference type="SAM" id="SignalP"/>
    </source>
</evidence>
<keyword evidence="1" id="KW-0732">Signal</keyword>
<dbReference type="InterPro" id="IPR000742">
    <property type="entry name" value="EGF"/>
</dbReference>